<evidence type="ECO:0000259" key="1">
    <source>
        <dbReference type="Pfam" id="PF12804"/>
    </source>
</evidence>
<name>A0A0X8XUF5_9CORY</name>
<dbReference type="AlphaFoldDB" id="A0A0X8XUF5"/>
<dbReference type="GO" id="GO:0016779">
    <property type="term" value="F:nucleotidyltransferase activity"/>
    <property type="evidence" value="ECO:0007669"/>
    <property type="project" value="UniProtKB-ARBA"/>
</dbReference>
<dbReference type="SUPFAM" id="SSF53448">
    <property type="entry name" value="Nucleotide-diphospho-sugar transferases"/>
    <property type="match status" value="1"/>
</dbReference>
<evidence type="ECO:0000313" key="2">
    <source>
        <dbReference type="EMBL" id="CUU64934.1"/>
    </source>
</evidence>
<organism evidence="2 3">
    <name type="scientific">Corynebacterium variabile</name>
    <dbReference type="NCBI Taxonomy" id="1727"/>
    <lineage>
        <taxon>Bacteria</taxon>
        <taxon>Bacillati</taxon>
        <taxon>Actinomycetota</taxon>
        <taxon>Actinomycetes</taxon>
        <taxon>Mycobacteriales</taxon>
        <taxon>Corynebacteriaceae</taxon>
        <taxon>Corynebacterium</taxon>
    </lineage>
</organism>
<dbReference type="Gene3D" id="3.90.550.10">
    <property type="entry name" value="Spore Coat Polysaccharide Biosynthesis Protein SpsA, Chain A"/>
    <property type="match status" value="1"/>
</dbReference>
<keyword evidence="2" id="KW-0808">Transferase</keyword>
<keyword evidence="3" id="KW-1185">Reference proteome</keyword>
<dbReference type="RefSeq" id="WP_073883360.1">
    <property type="nucleotide sequence ID" value="NZ_FAUH01000001.1"/>
</dbReference>
<accession>A0A0X8XUF5</accession>
<feature type="domain" description="MobA-like NTP transferase" evidence="1">
    <location>
        <begin position="3"/>
        <end position="134"/>
    </location>
</feature>
<dbReference type="OrthoDB" id="4408226at2"/>
<gene>
    <name evidence="2" type="ORF">CVAR292_00239</name>
</gene>
<sequence>MYALIIAGGRGERLAASAPSPVPVKPLLRDATGRRLIDRVLDACAVLPDCRQIVVAGEIPLPAETTRVREDPPLAGPAAGIAAGVAAIPADYTGDVLVLPADLADPASVVTALDRPGVITAAGRLQPLLFRASFPTLKDACVGDFTDAPVMRIVKNLHLPEIELPAATVADIDTWADAAAHGYSNGYGQD</sequence>
<dbReference type="InterPro" id="IPR029044">
    <property type="entry name" value="Nucleotide-diphossugar_trans"/>
</dbReference>
<dbReference type="Pfam" id="PF12804">
    <property type="entry name" value="NTP_transf_3"/>
    <property type="match status" value="1"/>
</dbReference>
<proteinExistence type="predicted"/>
<dbReference type="EMBL" id="FAUH01000001">
    <property type="protein sequence ID" value="CUU64934.1"/>
    <property type="molecule type" value="Genomic_DNA"/>
</dbReference>
<evidence type="ECO:0000313" key="3">
    <source>
        <dbReference type="Proteomes" id="UP000182498"/>
    </source>
</evidence>
<reference evidence="3" key="1">
    <citation type="submission" date="2015-11" db="EMBL/GenBank/DDBJ databases">
        <authorList>
            <person name="Dugat-Bony E."/>
        </authorList>
    </citation>
    <scope>NUCLEOTIDE SEQUENCE [LARGE SCALE GENOMIC DNA]</scope>
    <source>
        <strain evidence="3">Mu292</strain>
    </source>
</reference>
<protein>
    <submittedName>
        <fullName evidence="2">MobA-like NTP transferase domain</fullName>
    </submittedName>
</protein>
<dbReference type="Proteomes" id="UP000182498">
    <property type="component" value="Unassembled WGS sequence"/>
</dbReference>
<dbReference type="InterPro" id="IPR025877">
    <property type="entry name" value="MobA-like_NTP_Trfase"/>
</dbReference>